<evidence type="ECO:0000313" key="3">
    <source>
        <dbReference type="Proteomes" id="UP001369958"/>
    </source>
</evidence>
<organism evidence="2 3">
    <name type="scientific">Pelagibacterium nitratireducens</name>
    <dbReference type="NCBI Taxonomy" id="1046114"/>
    <lineage>
        <taxon>Bacteria</taxon>
        <taxon>Pseudomonadati</taxon>
        <taxon>Pseudomonadota</taxon>
        <taxon>Alphaproteobacteria</taxon>
        <taxon>Hyphomicrobiales</taxon>
        <taxon>Devosiaceae</taxon>
        <taxon>Pelagibacterium</taxon>
    </lineage>
</organism>
<evidence type="ECO:0000313" key="2">
    <source>
        <dbReference type="EMBL" id="WWT32482.1"/>
    </source>
</evidence>
<accession>A0ABZ2I5S6</accession>
<evidence type="ECO:0000256" key="1">
    <source>
        <dbReference type="SAM" id="SignalP"/>
    </source>
</evidence>
<dbReference type="RefSeq" id="WP_338607907.1">
    <property type="nucleotide sequence ID" value="NZ_CP146275.1"/>
</dbReference>
<keyword evidence="3" id="KW-1185">Reference proteome</keyword>
<sequence length="443" mass="50072">MTLRLPGHLAFTSLAVISLVLVQPAIAQDEHESAGFGWPMADQEGHQAVGAGSGGAFGGEAIAAQNGEVPDGVEQLERDIFTSDDFYQDAELWSDPRYFRCNSPMGLESQWGAYGNAIIGDNPPESGAWGFCDADYPRADIVSPYPFATAQEHYEALLAEAENAGATLKRPMDDLPDWNGVYTDSSENWFWGRIIQATTIVSLLTPEYQKRFVQEAYHHANTNAAMWPSQYCWPEGFLRRWHEHSVRDHQVLMNEDIIQILTGVADNFLTQIHIDEDFTIEEGSVPRLGEAVPRWYGETIGVWHGDNLITWTSNIQGWMTHGGFEHSNQMQTVEIYSPETDDQGNLVGLRHEAIIYDPEALVEPIRMVRVLERLGEFDERDPYIFVECNPTIYPVDGRAQPVSPGQVIDYLVPDWFGRPWAQMWERFHEEGMERPESEALFGF</sequence>
<feature type="signal peptide" evidence="1">
    <location>
        <begin position="1"/>
        <end position="27"/>
    </location>
</feature>
<feature type="chain" id="PRO_5046291463" evidence="1">
    <location>
        <begin position="28"/>
        <end position="443"/>
    </location>
</feature>
<proteinExistence type="predicted"/>
<dbReference type="Proteomes" id="UP001369958">
    <property type="component" value="Chromosome"/>
</dbReference>
<protein>
    <submittedName>
        <fullName evidence="2">Uncharacterized protein</fullName>
    </submittedName>
</protein>
<keyword evidence="1" id="KW-0732">Signal</keyword>
<name>A0ABZ2I5S6_9HYPH</name>
<reference evidence="2 3" key="1">
    <citation type="submission" date="2024-02" db="EMBL/GenBank/DDBJ databases">
        <title>Complete genome sequence of Pelagibacterium nitratireducens ZH15.</title>
        <authorList>
            <person name="Zhao L.H."/>
        </authorList>
    </citation>
    <scope>NUCLEOTIDE SEQUENCE [LARGE SCALE GENOMIC DNA]</scope>
    <source>
        <strain evidence="2 3">ZH15</strain>
    </source>
</reference>
<gene>
    <name evidence="2" type="ORF">V6617_15940</name>
</gene>
<dbReference type="EMBL" id="CP146275">
    <property type="protein sequence ID" value="WWT32482.1"/>
    <property type="molecule type" value="Genomic_DNA"/>
</dbReference>